<feature type="domain" description="Nitroreductase" evidence="3">
    <location>
        <begin position="6"/>
        <end position="60"/>
    </location>
</feature>
<keyword evidence="5" id="KW-1185">Reference proteome</keyword>
<name>A0ABU0ATY2_9FIRM</name>
<evidence type="ECO:0000256" key="2">
    <source>
        <dbReference type="ARBA" id="ARBA00023002"/>
    </source>
</evidence>
<dbReference type="PANTHER" id="PTHR43673:SF10">
    <property type="entry name" value="NADH DEHYDROGENASE_NAD(P)H NITROREDUCTASE XCC3605-RELATED"/>
    <property type="match status" value="1"/>
</dbReference>
<feature type="domain" description="Nitroreductase" evidence="3">
    <location>
        <begin position="84"/>
        <end position="148"/>
    </location>
</feature>
<dbReference type="RefSeq" id="WP_023055873.1">
    <property type="nucleotide sequence ID" value="NZ_JAUSTN010000003.1"/>
</dbReference>
<dbReference type="InterPro" id="IPR029479">
    <property type="entry name" value="Nitroreductase"/>
</dbReference>
<dbReference type="SUPFAM" id="SSF55469">
    <property type="entry name" value="FMN-dependent nitroreductase-like"/>
    <property type="match status" value="1"/>
</dbReference>
<evidence type="ECO:0000259" key="3">
    <source>
        <dbReference type="Pfam" id="PF00881"/>
    </source>
</evidence>
<dbReference type="PANTHER" id="PTHR43673">
    <property type="entry name" value="NAD(P)H NITROREDUCTASE YDGI-RELATED"/>
    <property type="match status" value="1"/>
</dbReference>
<dbReference type="InterPro" id="IPR000415">
    <property type="entry name" value="Nitroreductase-like"/>
</dbReference>
<dbReference type="Pfam" id="PF00881">
    <property type="entry name" value="Nitroreductase"/>
    <property type="match status" value="2"/>
</dbReference>
<evidence type="ECO:0000256" key="1">
    <source>
        <dbReference type="ARBA" id="ARBA00007118"/>
    </source>
</evidence>
<dbReference type="EMBL" id="JAUSTN010000003">
    <property type="protein sequence ID" value="MDQ0274726.1"/>
    <property type="molecule type" value="Genomic_DNA"/>
</dbReference>
<accession>A0ABU0ATY2</accession>
<protein>
    <submittedName>
        <fullName evidence="4">Nitroreductase</fullName>
    </submittedName>
</protein>
<keyword evidence="2" id="KW-0560">Oxidoreductase</keyword>
<proteinExistence type="inferred from homology"/>
<evidence type="ECO:0000313" key="5">
    <source>
        <dbReference type="Proteomes" id="UP001236559"/>
    </source>
</evidence>
<comment type="similarity">
    <text evidence="1">Belongs to the nitroreductase family.</text>
</comment>
<dbReference type="Gene3D" id="3.40.109.10">
    <property type="entry name" value="NADH Oxidase"/>
    <property type="match status" value="1"/>
</dbReference>
<organism evidence="4 5">
    <name type="scientific">Peptoniphilus koenoeneniae</name>
    <dbReference type="NCBI Taxonomy" id="507751"/>
    <lineage>
        <taxon>Bacteria</taxon>
        <taxon>Bacillati</taxon>
        <taxon>Bacillota</taxon>
        <taxon>Tissierellia</taxon>
        <taxon>Tissierellales</taxon>
        <taxon>Peptoniphilaceae</taxon>
        <taxon>Peptoniphilus</taxon>
    </lineage>
</organism>
<sequence length="170" mass="19982">MLKELINERRSIRKYEEKKVDHEKIEEILSYAVLGPVYGGTRNVEFILVEDKEKLEELSQMQKFGTLYIKDLPALVIILNQDSKYWIEEASIAAAYLQLLAQEEGLNTSFIDVRDGKTKDGEDYQEYFRKMFNIPKDKNILAMIPIGYGHEKVRKREAVDIKSKLHYEKY</sequence>
<comment type="caution">
    <text evidence="4">The sequence shown here is derived from an EMBL/GenBank/DDBJ whole genome shotgun (WGS) entry which is preliminary data.</text>
</comment>
<evidence type="ECO:0000313" key="4">
    <source>
        <dbReference type="EMBL" id="MDQ0274726.1"/>
    </source>
</evidence>
<dbReference type="CDD" id="cd02151">
    <property type="entry name" value="nitroreductase"/>
    <property type="match status" value="1"/>
</dbReference>
<reference evidence="4 5" key="1">
    <citation type="submission" date="2023-07" db="EMBL/GenBank/DDBJ databases">
        <title>Genomic Encyclopedia of Type Strains, Phase IV (KMG-IV): sequencing the most valuable type-strain genomes for metagenomic binning, comparative biology and taxonomic classification.</title>
        <authorList>
            <person name="Goeker M."/>
        </authorList>
    </citation>
    <scope>NUCLEOTIDE SEQUENCE [LARGE SCALE GENOMIC DNA]</scope>
    <source>
        <strain evidence="4 5">DSM 22616</strain>
    </source>
</reference>
<gene>
    <name evidence="4" type="ORF">J2S72_000743</name>
</gene>
<dbReference type="Proteomes" id="UP001236559">
    <property type="component" value="Unassembled WGS sequence"/>
</dbReference>